<comment type="catalytic activity">
    <reaction evidence="13">
        <text>2'-deoxyribonucleotide-(2'-deoxyribose 5'-phosphate)-2'-deoxyribonucleotide-DNA = a 3'-end 2'-deoxyribonucleotide-(2,3-dehydro-2,3-deoxyribose 5'-phosphate)-DNA + a 5'-end 5'-phospho-2'-deoxyribonucleoside-DNA + H(+)</text>
        <dbReference type="Rhea" id="RHEA:66592"/>
        <dbReference type="Rhea" id="RHEA-COMP:13180"/>
        <dbReference type="Rhea" id="RHEA-COMP:16897"/>
        <dbReference type="Rhea" id="RHEA-COMP:17067"/>
        <dbReference type="ChEBI" id="CHEBI:15378"/>
        <dbReference type="ChEBI" id="CHEBI:136412"/>
        <dbReference type="ChEBI" id="CHEBI:157695"/>
        <dbReference type="ChEBI" id="CHEBI:167181"/>
        <dbReference type="EC" id="4.2.99.18"/>
    </reaction>
</comment>
<dbReference type="PROSITE" id="PS00764">
    <property type="entry name" value="ENDONUCLEASE_III_1"/>
    <property type="match status" value="1"/>
</dbReference>
<evidence type="ECO:0000256" key="2">
    <source>
        <dbReference type="ARBA" id="ARBA00008343"/>
    </source>
</evidence>
<keyword evidence="10 13" id="KW-0234">DNA repair</keyword>
<evidence type="ECO:0000256" key="7">
    <source>
        <dbReference type="ARBA" id="ARBA00022946"/>
    </source>
</evidence>
<comment type="cofactor">
    <cofactor evidence="1">
        <name>[4Fe-4S] cluster</name>
        <dbReference type="ChEBI" id="CHEBI:49883"/>
    </cofactor>
</comment>
<keyword evidence="3" id="KW-0004">4Fe-4S</keyword>
<dbReference type="GO" id="GO:0051539">
    <property type="term" value="F:4 iron, 4 sulfur cluster binding"/>
    <property type="evidence" value="ECO:0007669"/>
    <property type="project" value="UniProtKB-KW"/>
</dbReference>
<dbReference type="Gene3D" id="1.10.1670.10">
    <property type="entry name" value="Helix-hairpin-Helix base-excision DNA repair enzymes (C-terminal)"/>
    <property type="match status" value="1"/>
</dbReference>
<evidence type="ECO:0000256" key="10">
    <source>
        <dbReference type="ARBA" id="ARBA00023204"/>
    </source>
</evidence>
<dbReference type="SMART" id="SM00478">
    <property type="entry name" value="ENDO3c"/>
    <property type="match status" value="1"/>
</dbReference>
<dbReference type="FunFam" id="1.10.1670.10:FF:000003">
    <property type="entry name" value="Endonuclease III homolog"/>
    <property type="match status" value="1"/>
</dbReference>
<dbReference type="PANTHER" id="PTHR43286">
    <property type="entry name" value="ENDONUCLEASE III-LIKE PROTEIN 1"/>
    <property type="match status" value="1"/>
</dbReference>
<evidence type="ECO:0000256" key="3">
    <source>
        <dbReference type="ARBA" id="ARBA00022485"/>
    </source>
</evidence>
<dbReference type="GO" id="GO:0003677">
    <property type="term" value="F:DNA binding"/>
    <property type="evidence" value="ECO:0007669"/>
    <property type="project" value="UniProtKB-UniRule"/>
</dbReference>
<keyword evidence="17" id="KW-1185">Reference proteome</keyword>
<keyword evidence="4" id="KW-0479">Metal-binding</keyword>
<organism evidence="16 17">
    <name type="scientific">Chironomus riparius</name>
    <dbReference type="NCBI Taxonomy" id="315576"/>
    <lineage>
        <taxon>Eukaryota</taxon>
        <taxon>Metazoa</taxon>
        <taxon>Ecdysozoa</taxon>
        <taxon>Arthropoda</taxon>
        <taxon>Hexapoda</taxon>
        <taxon>Insecta</taxon>
        <taxon>Pterygota</taxon>
        <taxon>Neoptera</taxon>
        <taxon>Endopterygota</taxon>
        <taxon>Diptera</taxon>
        <taxon>Nematocera</taxon>
        <taxon>Chironomoidea</taxon>
        <taxon>Chironomidae</taxon>
        <taxon>Chironominae</taxon>
        <taxon>Chironomus</taxon>
    </lineage>
</organism>
<reference evidence="16" key="2">
    <citation type="submission" date="2022-10" db="EMBL/GenBank/DDBJ databases">
        <authorList>
            <consortium name="ENA_rothamsted_submissions"/>
            <consortium name="culmorum"/>
            <person name="King R."/>
        </authorList>
    </citation>
    <scope>NUCLEOTIDE SEQUENCE</scope>
</reference>
<protein>
    <recommendedName>
        <fullName evidence="13">Endonuclease III homolog</fullName>
        <ecNumber evidence="13">3.2.2.-</ecNumber>
        <ecNumber evidence="13">4.2.99.18</ecNumber>
    </recommendedName>
    <alternativeName>
        <fullName evidence="13">Bifunctional DNA N-glycosylase/DNA-(apurinic or apyrimidinic site) lyase</fullName>
        <shortName evidence="13">DNA glycosylase/AP lyase</shortName>
    </alternativeName>
</protein>
<evidence type="ECO:0000256" key="4">
    <source>
        <dbReference type="ARBA" id="ARBA00022723"/>
    </source>
</evidence>
<reference evidence="16" key="1">
    <citation type="submission" date="2022-01" db="EMBL/GenBank/DDBJ databases">
        <authorList>
            <person name="King R."/>
        </authorList>
    </citation>
    <scope>NUCLEOTIDE SEQUENCE</scope>
</reference>
<dbReference type="SUPFAM" id="SSF48150">
    <property type="entry name" value="DNA-glycosylase"/>
    <property type="match status" value="1"/>
</dbReference>
<dbReference type="Pfam" id="PF00730">
    <property type="entry name" value="HhH-GPD"/>
    <property type="match status" value="1"/>
</dbReference>
<dbReference type="PANTHER" id="PTHR43286:SF1">
    <property type="entry name" value="ENDONUCLEASE III-LIKE PROTEIN 1"/>
    <property type="match status" value="1"/>
</dbReference>
<dbReference type="OrthoDB" id="2099276at2759"/>
<feature type="domain" description="HhH-GPD" evidence="15">
    <location>
        <begin position="87"/>
        <end position="235"/>
    </location>
</feature>
<comment type="subcellular location">
    <subcellularLocation>
        <location evidence="13">Nucleus</location>
    </subcellularLocation>
    <subcellularLocation>
        <location evidence="13">Mitochondrion</location>
    </subcellularLocation>
</comment>
<gene>
    <name evidence="13" type="primary">NTH1</name>
    <name evidence="16" type="ORF">CHIRRI_LOCUS5069</name>
</gene>
<feature type="region of interest" description="Disordered" evidence="14">
    <location>
        <begin position="1"/>
        <end position="33"/>
    </location>
</feature>
<dbReference type="InterPro" id="IPR011257">
    <property type="entry name" value="DNA_glycosylase"/>
</dbReference>
<feature type="compositionally biased region" description="Basic and acidic residues" evidence="14">
    <location>
        <begin position="20"/>
        <end position="33"/>
    </location>
</feature>
<keyword evidence="12 13" id="KW-0326">Glycosidase</keyword>
<comment type="function">
    <text evidence="13">Bifunctional DNA N-glycosylase with associated apurinic/apyrimidinic (AP) lyase function that catalyzes the first step in base excision repair (BER), the primary repair pathway for the repair of oxidative DNA damage. The DNA N-glycosylase activity releases the damaged DNA base from DNA by cleaving the N-glycosidic bond, leaving an AP site. The AP lyase activity cleaves the phosphodiester bond 3' to the AP site by a beta-elimination. Primarily recognizes and repairs oxidative base damage of pyrimidines.</text>
</comment>
<keyword evidence="8" id="KW-0408">Iron</keyword>
<evidence type="ECO:0000313" key="17">
    <source>
        <dbReference type="Proteomes" id="UP001153620"/>
    </source>
</evidence>
<dbReference type="CDD" id="cd00056">
    <property type="entry name" value="ENDO3c"/>
    <property type="match status" value="1"/>
</dbReference>
<dbReference type="GO" id="GO:0006285">
    <property type="term" value="P:base-excision repair, AP site formation"/>
    <property type="evidence" value="ECO:0007669"/>
    <property type="project" value="UniProtKB-UniRule"/>
</dbReference>
<evidence type="ECO:0000256" key="13">
    <source>
        <dbReference type="HAMAP-Rule" id="MF_03183"/>
    </source>
</evidence>
<accession>A0A9N9WRC2</accession>
<dbReference type="HAMAP" id="MF_03183">
    <property type="entry name" value="Endonuclease_III_Nth"/>
    <property type="match status" value="1"/>
</dbReference>
<dbReference type="InterPro" id="IPR003265">
    <property type="entry name" value="HhH-GPD_domain"/>
</dbReference>
<evidence type="ECO:0000256" key="5">
    <source>
        <dbReference type="ARBA" id="ARBA00022763"/>
    </source>
</evidence>
<keyword evidence="13" id="KW-0539">Nucleus</keyword>
<evidence type="ECO:0000256" key="6">
    <source>
        <dbReference type="ARBA" id="ARBA00022801"/>
    </source>
</evidence>
<evidence type="ECO:0000256" key="11">
    <source>
        <dbReference type="ARBA" id="ARBA00023239"/>
    </source>
</evidence>
<evidence type="ECO:0000256" key="1">
    <source>
        <dbReference type="ARBA" id="ARBA00001966"/>
    </source>
</evidence>
<dbReference type="Gene3D" id="1.10.340.30">
    <property type="entry name" value="Hypothetical protein, domain 2"/>
    <property type="match status" value="1"/>
</dbReference>
<evidence type="ECO:0000256" key="12">
    <source>
        <dbReference type="ARBA" id="ARBA00023295"/>
    </source>
</evidence>
<comment type="similarity">
    <text evidence="2 13">Belongs to the Nth/MutY family.</text>
</comment>
<dbReference type="EMBL" id="OU895878">
    <property type="protein sequence ID" value="CAG9802154.1"/>
    <property type="molecule type" value="Genomic_DNA"/>
</dbReference>
<proteinExistence type="inferred from homology"/>
<dbReference type="FunFam" id="1.10.340.30:FF:000005">
    <property type="entry name" value="Endonuclease III-like protein 1"/>
    <property type="match status" value="1"/>
</dbReference>
<dbReference type="GO" id="GO:0000703">
    <property type="term" value="F:oxidized pyrimidine nucleobase lesion DNA N-glycosylase activity"/>
    <property type="evidence" value="ECO:0007669"/>
    <property type="project" value="UniProtKB-UniRule"/>
</dbReference>
<dbReference type="GO" id="GO:0005634">
    <property type="term" value="C:nucleus"/>
    <property type="evidence" value="ECO:0007669"/>
    <property type="project" value="UniProtKB-SubCell"/>
</dbReference>
<dbReference type="GO" id="GO:0005739">
    <property type="term" value="C:mitochondrion"/>
    <property type="evidence" value="ECO:0007669"/>
    <property type="project" value="UniProtKB-SubCell"/>
</dbReference>
<dbReference type="Pfam" id="PF00633">
    <property type="entry name" value="HHH"/>
    <property type="match status" value="1"/>
</dbReference>
<keyword evidence="5 13" id="KW-0227">DNA damage</keyword>
<evidence type="ECO:0000256" key="14">
    <source>
        <dbReference type="SAM" id="MobiDB-lite"/>
    </source>
</evidence>
<dbReference type="InterPro" id="IPR000445">
    <property type="entry name" value="HhH_motif"/>
</dbReference>
<dbReference type="InterPro" id="IPR023170">
    <property type="entry name" value="HhH_base_excis_C"/>
</dbReference>
<dbReference type="GO" id="GO:0006289">
    <property type="term" value="P:nucleotide-excision repair"/>
    <property type="evidence" value="ECO:0007669"/>
    <property type="project" value="TreeGrafter"/>
</dbReference>
<name>A0A9N9WRC2_9DIPT</name>
<dbReference type="InterPro" id="IPR030841">
    <property type="entry name" value="NTH1"/>
</dbReference>
<keyword evidence="6 13" id="KW-0378">Hydrolase</keyword>
<comment type="caution">
    <text evidence="13">Lacks conserved residue(s) required for the propagation of feature annotation.</text>
</comment>
<dbReference type="SMART" id="SM00525">
    <property type="entry name" value="FES"/>
    <property type="match status" value="1"/>
</dbReference>
<dbReference type="EC" id="4.2.99.18" evidence="13"/>
<evidence type="ECO:0000259" key="15">
    <source>
        <dbReference type="SMART" id="SM00478"/>
    </source>
</evidence>
<dbReference type="GO" id="GO:0046872">
    <property type="term" value="F:metal ion binding"/>
    <property type="evidence" value="ECO:0007669"/>
    <property type="project" value="UniProtKB-KW"/>
</dbReference>
<dbReference type="EC" id="3.2.2.-" evidence="13"/>
<keyword evidence="7" id="KW-0809">Transit peptide</keyword>
<dbReference type="InterPro" id="IPR003651">
    <property type="entry name" value="Endonuclease3_FeS-loop_motif"/>
</dbReference>
<evidence type="ECO:0000256" key="9">
    <source>
        <dbReference type="ARBA" id="ARBA00023014"/>
    </source>
</evidence>
<evidence type="ECO:0000313" key="16">
    <source>
        <dbReference type="EMBL" id="CAG9802154.1"/>
    </source>
</evidence>
<dbReference type="GO" id="GO:0140078">
    <property type="term" value="F:class I DNA-(apurinic or apyrimidinic site) endonuclease activity"/>
    <property type="evidence" value="ECO:0007669"/>
    <property type="project" value="UniProtKB-EC"/>
</dbReference>
<evidence type="ECO:0000256" key="8">
    <source>
        <dbReference type="ARBA" id="ARBA00023004"/>
    </source>
</evidence>
<keyword evidence="13" id="KW-0496">Mitochondrion</keyword>
<keyword evidence="9" id="KW-0411">Iron-sulfur</keyword>
<dbReference type="InterPro" id="IPR004035">
    <property type="entry name" value="Endouclease-III_FeS-bd_BS"/>
</dbReference>
<sequence length="271" mass="30840">MKASTSMAGKNRKHVAVSSENDKNEKEEVEKKKTKFAPKDWEIIFKNIKQMRLEHKSPVDTMGCEQCADKKASPANQRFQTLVALMLSAQTRDEVTFAACQRLKEYGFTPESIANADQNELEELLKPVGFYRTKAKHIKLTSQILIDQYNSDVPNDLKELLKLPGIGKKMANIALSSCWNNIVGIGVDVHVHRIANRLNWVNTKTPEKTQDELESWLPRNYWKEVNLMLVGFGQSVCTPKNPKCGECLNNKICPSAFKEEQEKKNKKNTKT</sequence>
<dbReference type="Proteomes" id="UP001153620">
    <property type="component" value="Chromosome 2"/>
</dbReference>
<keyword evidence="11 13" id="KW-0456">Lyase</keyword>
<dbReference type="AlphaFoldDB" id="A0A9N9WRC2"/>